<evidence type="ECO:0000313" key="3">
    <source>
        <dbReference type="Proteomes" id="UP000002059"/>
    </source>
</evidence>
<gene>
    <name evidence="2" type="ORF">PAAG_07573</name>
</gene>
<dbReference type="GeneID" id="9093586"/>
<proteinExistence type="predicted"/>
<name>C1HAB9_PARBA</name>
<organism evidence="2 3">
    <name type="scientific">Paracoccidioides lutzii (strain ATCC MYA-826 / Pb01)</name>
    <name type="common">Paracoccidioides brasiliensis</name>
    <dbReference type="NCBI Taxonomy" id="502779"/>
    <lineage>
        <taxon>Eukaryota</taxon>
        <taxon>Fungi</taxon>
        <taxon>Dikarya</taxon>
        <taxon>Ascomycota</taxon>
        <taxon>Pezizomycotina</taxon>
        <taxon>Eurotiomycetes</taxon>
        <taxon>Eurotiomycetidae</taxon>
        <taxon>Onygenales</taxon>
        <taxon>Ajellomycetaceae</taxon>
        <taxon>Paracoccidioides</taxon>
    </lineage>
</organism>
<dbReference type="Proteomes" id="UP000002059">
    <property type="component" value="Partially assembled WGS sequence"/>
</dbReference>
<dbReference type="AlphaFoldDB" id="C1HAB9"/>
<dbReference type="VEuPathDB" id="FungiDB:PAAG_07573"/>
<feature type="region of interest" description="Disordered" evidence="1">
    <location>
        <begin position="1"/>
        <end position="95"/>
    </location>
</feature>
<dbReference type="RefSeq" id="XP_015700745.1">
    <property type="nucleotide sequence ID" value="XM_015846262.1"/>
</dbReference>
<dbReference type="HOGENOM" id="CLU_2373373_0_0_1"/>
<evidence type="ECO:0000256" key="1">
    <source>
        <dbReference type="SAM" id="MobiDB-lite"/>
    </source>
</evidence>
<evidence type="ECO:0000313" key="2">
    <source>
        <dbReference type="EMBL" id="EEH37292.2"/>
    </source>
</evidence>
<dbReference type="KEGG" id="pbl:PAAG_07573"/>
<protein>
    <submittedName>
        <fullName evidence="2">Uncharacterized protein</fullName>
    </submittedName>
</protein>
<accession>C1HAB9</accession>
<sequence>MQYSGALFKLQEEQITSQSPSTPAPQNLFSVPDKPTPSSLVPNFQRHEIPRPDMFAKEMAKYGVKESKHTTESNPSSSPPKPKDLSGLTPSKWAS</sequence>
<keyword evidence="3" id="KW-1185">Reference proteome</keyword>
<dbReference type="EMBL" id="KN294017">
    <property type="protein sequence ID" value="EEH37292.2"/>
    <property type="molecule type" value="Genomic_DNA"/>
</dbReference>
<feature type="compositionally biased region" description="Polar residues" evidence="1">
    <location>
        <begin position="13"/>
        <end position="29"/>
    </location>
</feature>
<reference evidence="2 3" key="1">
    <citation type="journal article" date="2011" name="PLoS Genet.">
        <title>Comparative genomic analysis of human fungal pathogens causing paracoccidioidomycosis.</title>
        <authorList>
            <person name="Desjardins C.A."/>
            <person name="Champion M.D."/>
            <person name="Holder J.W."/>
            <person name="Muszewska A."/>
            <person name="Goldberg J."/>
            <person name="Bailao A.M."/>
            <person name="Brigido M.M."/>
            <person name="Ferreira M.E."/>
            <person name="Garcia A.M."/>
            <person name="Grynberg M."/>
            <person name="Gujja S."/>
            <person name="Heiman D.I."/>
            <person name="Henn M.R."/>
            <person name="Kodira C.D."/>
            <person name="Leon-Narvaez H."/>
            <person name="Longo L.V."/>
            <person name="Ma L.J."/>
            <person name="Malavazi I."/>
            <person name="Matsuo A.L."/>
            <person name="Morais F.V."/>
            <person name="Pereira M."/>
            <person name="Rodriguez-Brito S."/>
            <person name="Sakthikumar S."/>
            <person name="Salem-Izacc S.M."/>
            <person name="Sykes S.M."/>
            <person name="Teixeira M.M."/>
            <person name="Vallejo M.C."/>
            <person name="Walter M.E."/>
            <person name="Yandava C."/>
            <person name="Young S."/>
            <person name="Zeng Q."/>
            <person name="Zucker J."/>
            <person name="Felipe M.S."/>
            <person name="Goldman G.H."/>
            <person name="Haas B.J."/>
            <person name="McEwen J.G."/>
            <person name="Nino-Vega G."/>
            <person name="Puccia R."/>
            <person name="San-Blas G."/>
            <person name="Soares C.M."/>
            <person name="Birren B.W."/>
            <person name="Cuomo C.A."/>
        </authorList>
    </citation>
    <scope>NUCLEOTIDE SEQUENCE [LARGE SCALE GENOMIC DNA]</scope>
    <source>
        <strain evidence="3">ATCC MYA-826 / Pb01</strain>
    </source>
</reference>
<feature type="compositionally biased region" description="Basic and acidic residues" evidence="1">
    <location>
        <begin position="45"/>
        <end position="71"/>
    </location>
</feature>